<dbReference type="GO" id="GO:0015941">
    <property type="term" value="P:pantothenate catabolic process"/>
    <property type="evidence" value="ECO:0007669"/>
    <property type="project" value="InterPro"/>
</dbReference>
<dbReference type="AlphaFoldDB" id="A0A1I3RR30"/>
<dbReference type="OrthoDB" id="9802554at2"/>
<sequence length="403" mass="43433">MIPAHYLFDTFHGKRIHLGVTGSIAAYKALDLTRAFLHLHLQVGVTLTESARKFVTDLSFGALGADPLYTDMFSGGANFDHLEPSVADAFVVVPATANMIAKMACGIADDLLSCQLLAYCGPVLVAPAMNPRMWSAPATRHNWSVLGERGVSRIEPECGNVACGDTGQGRLAPLDEIFIRTLAALSPQDLRGKKIMLTLGPTREYFDKARFWSNPSSGIMGASLAVAAALRGAEVTAITGPVDIALPSMIQRVPVVTARDMFEAAQDIFPSQDIGCFTAAVADFRPPACSTGKFKKSGETLSLTFESNPDILATLSTAKKSWQQTIGFAAEAQDLEINAALKLTKKNLDLLVANPIDEAGAGFAASTNRVLVMDRHGRQEAWPQLPKTEIAWRIWDWISMNTP</sequence>
<comment type="catalytic activity">
    <reaction evidence="3 4">
        <text>N-[(R)-4-phosphopantothenoyl]-L-cysteine + H(+) = (R)-4'-phosphopantetheine + CO2</text>
        <dbReference type="Rhea" id="RHEA:16793"/>
        <dbReference type="ChEBI" id="CHEBI:15378"/>
        <dbReference type="ChEBI" id="CHEBI:16526"/>
        <dbReference type="ChEBI" id="CHEBI:59458"/>
        <dbReference type="ChEBI" id="CHEBI:61723"/>
        <dbReference type="EC" id="4.1.1.36"/>
    </reaction>
</comment>
<evidence type="ECO:0000313" key="8">
    <source>
        <dbReference type="Proteomes" id="UP000198635"/>
    </source>
</evidence>
<evidence type="ECO:0000256" key="4">
    <source>
        <dbReference type="RuleBase" id="RU364078"/>
    </source>
</evidence>
<dbReference type="PANTHER" id="PTHR14359:SF6">
    <property type="entry name" value="PHOSPHOPANTOTHENOYLCYSTEINE DECARBOXYLASE"/>
    <property type="match status" value="1"/>
</dbReference>
<evidence type="ECO:0000259" key="5">
    <source>
        <dbReference type="Pfam" id="PF02441"/>
    </source>
</evidence>
<feature type="binding site" evidence="3">
    <location>
        <begin position="309"/>
        <end position="312"/>
    </location>
    <ligand>
        <name>CTP</name>
        <dbReference type="ChEBI" id="CHEBI:37563"/>
    </ligand>
</feature>
<dbReference type="PANTHER" id="PTHR14359">
    <property type="entry name" value="HOMO-OLIGOMERIC FLAVIN CONTAINING CYS DECARBOXYLASE FAMILY"/>
    <property type="match status" value="1"/>
</dbReference>
<feature type="binding site" evidence="3">
    <location>
        <position position="283"/>
    </location>
    <ligand>
        <name>CTP</name>
        <dbReference type="ChEBI" id="CHEBI:37563"/>
    </ligand>
</feature>
<keyword evidence="8" id="KW-1185">Reference proteome</keyword>
<feature type="domain" description="Flavoprotein" evidence="5">
    <location>
        <begin position="14"/>
        <end position="159"/>
    </location>
</feature>
<dbReference type="InterPro" id="IPR007085">
    <property type="entry name" value="DNA/pantothenate-metab_flavo_C"/>
</dbReference>
<proteinExistence type="inferred from homology"/>
<dbReference type="SUPFAM" id="SSF102645">
    <property type="entry name" value="CoaB-like"/>
    <property type="match status" value="1"/>
</dbReference>
<name>A0A1I3RR30_9BACT</name>
<evidence type="ECO:0000256" key="1">
    <source>
        <dbReference type="ARBA" id="ARBA00022793"/>
    </source>
</evidence>
<dbReference type="InterPro" id="IPR036551">
    <property type="entry name" value="Flavin_trans-like"/>
</dbReference>
<keyword evidence="3 4" id="KW-0436">Ligase</keyword>
<dbReference type="Gene3D" id="3.40.50.1950">
    <property type="entry name" value="Flavin prenyltransferase-like"/>
    <property type="match status" value="1"/>
</dbReference>
<dbReference type="SUPFAM" id="SSF52507">
    <property type="entry name" value="Homo-oligomeric flavin-containing Cys decarboxylases, HFCD"/>
    <property type="match status" value="1"/>
</dbReference>
<feature type="domain" description="DNA/pantothenate metabolism flavoprotein C-terminal" evidence="6">
    <location>
        <begin position="190"/>
        <end position="399"/>
    </location>
</feature>
<dbReference type="Pfam" id="PF02441">
    <property type="entry name" value="Flavoprotein"/>
    <property type="match status" value="1"/>
</dbReference>
<comment type="function">
    <text evidence="4">Catalyzes two steps in the biosynthesis of coenzyme A. In the first step cysteine is conjugated to 4'-phosphopantothenate to form 4-phosphopantothenoylcysteine, in the latter compound is decarboxylated to form 4'-phosphopantotheine.</text>
</comment>
<comment type="cofactor">
    <cofactor evidence="3">
        <name>Mg(2+)</name>
        <dbReference type="ChEBI" id="CHEBI:18420"/>
    </cofactor>
</comment>
<dbReference type="EMBL" id="FORX01000003">
    <property type="protein sequence ID" value="SFJ48768.1"/>
    <property type="molecule type" value="Genomic_DNA"/>
</dbReference>
<evidence type="ECO:0000256" key="2">
    <source>
        <dbReference type="ARBA" id="ARBA00023239"/>
    </source>
</evidence>
<feature type="region of interest" description="Phosphopantothenate--cysteine ligase" evidence="3">
    <location>
        <begin position="195"/>
        <end position="403"/>
    </location>
</feature>
<feature type="binding site" evidence="3">
    <location>
        <position position="342"/>
    </location>
    <ligand>
        <name>CTP</name>
        <dbReference type="ChEBI" id="CHEBI:37563"/>
    </ligand>
</feature>
<comment type="caution">
    <text evidence="3">Lacks conserved residue(s) required for the propagation of feature annotation.</text>
</comment>
<reference evidence="8" key="1">
    <citation type="submission" date="2016-10" db="EMBL/GenBank/DDBJ databases">
        <authorList>
            <person name="Varghese N."/>
            <person name="Submissions S."/>
        </authorList>
    </citation>
    <scope>NUCLEOTIDE SEQUENCE [LARGE SCALE GENOMIC DNA]</scope>
    <source>
        <strain evidence="8">DSM 5918</strain>
    </source>
</reference>
<dbReference type="GO" id="GO:0015937">
    <property type="term" value="P:coenzyme A biosynthetic process"/>
    <property type="evidence" value="ECO:0007669"/>
    <property type="project" value="UniProtKB-UniRule"/>
</dbReference>
<dbReference type="InterPro" id="IPR035929">
    <property type="entry name" value="CoaB-like_sf"/>
</dbReference>
<organism evidence="7 8">
    <name type="scientific">Desulfomicrobium apsheronum</name>
    <dbReference type="NCBI Taxonomy" id="52560"/>
    <lineage>
        <taxon>Bacteria</taxon>
        <taxon>Pseudomonadati</taxon>
        <taxon>Thermodesulfobacteriota</taxon>
        <taxon>Desulfovibrionia</taxon>
        <taxon>Desulfovibrionales</taxon>
        <taxon>Desulfomicrobiaceae</taxon>
        <taxon>Desulfomicrobium</taxon>
    </lineage>
</organism>
<keyword evidence="3" id="KW-0511">Multifunctional enzyme</keyword>
<keyword evidence="3 4" id="KW-0285">Flavoprotein</keyword>
<comment type="function">
    <text evidence="3">Catalyzes two sequential steps in the biosynthesis of coenzyme A. In the first step cysteine is conjugated to 4'-phosphopantothenate to form 4-phosphopantothenoylcysteine. In the second step the latter compound is decarboxylated to form 4'-phosphopantotheine.</text>
</comment>
<dbReference type="GO" id="GO:0004633">
    <property type="term" value="F:phosphopantothenoylcysteine decarboxylase activity"/>
    <property type="evidence" value="ECO:0007669"/>
    <property type="project" value="UniProtKB-UniRule"/>
</dbReference>
<comment type="pathway">
    <text evidence="3 4">Cofactor biosynthesis; coenzyme A biosynthesis; CoA from (R)-pantothenate: step 3/5.</text>
</comment>
<evidence type="ECO:0000256" key="3">
    <source>
        <dbReference type="HAMAP-Rule" id="MF_02225"/>
    </source>
</evidence>
<dbReference type="EC" id="6.3.2.5" evidence="3"/>
<feature type="binding site" evidence="3">
    <location>
        <position position="346"/>
    </location>
    <ligand>
        <name>CTP</name>
        <dbReference type="ChEBI" id="CHEBI:37563"/>
    </ligand>
</feature>
<feature type="region of interest" description="Phosphopantothenoylcysteine decarboxylase" evidence="3">
    <location>
        <begin position="1"/>
        <end position="194"/>
    </location>
</feature>
<dbReference type="GO" id="GO:0046872">
    <property type="term" value="F:metal ion binding"/>
    <property type="evidence" value="ECO:0007669"/>
    <property type="project" value="UniProtKB-KW"/>
</dbReference>
<dbReference type="GO" id="GO:0071513">
    <property type="term" value="C:phosphopantothenoylcysteine decarboxylase complex"/>
    <property type="evidence" value="ECO:0007669"/>
    <property type="project" value="TreeGrafter"/>
</dbReference>
<dbReference type="NCBIfam" id="TIGR00521">
    <property type="entry name" value="coaBC_dfp"/>
    <property type="match status" value="1"/>
</dbReference>
<dbReference type="GO" id="GO:0004632">
    <property type="term" value="F:phosphopantothenate--cysteine ligase activity"/>
    <property type="evidence" value="ECO:0007669"/>
    <property type="project" value="UniProtKB-UniRule"/>
</dbReference>
<dbReference type="GO" id="GO:0010181">
    <property type="term" value="F:FMN binding"/>
    <property type="evidence" value="ECO:0007669"/>
    <property type="project" value="UniProtKB-UniRule"/>
</dbReference>
<dbReference type="UniPathway" id="UPA00241">
    <property type="reaction ID" value="UER00353"/>
</dbReference>
<comment type="cofactor">
    <cofactor evidence="3">
        <name>FMN</name>
        <dbReference type="ChEBI" id="CHEBI:58210"/>
    </cofactor>
    <text evidence="3">Binds 1 FMN per subunit.</text>
</comment>
<evidence type="ECO:0000313" key="7">
    <source>
        <dbReference type="EMBL" id="SFJ48768.1"/>
    </source>
</evidence>
<keyword evidence="2 3" id="KW-0456">Lyase</keyword>
<gene>
    <name evidence="3" type="primary">coaBC</name>
    <name evidence="7" type="ORF">SAMN04488082_103275</name>
</gene>
<dbReference type="HAMAP" id="MF_02225">
    <property type="entry name" value="CoaBC"/>
    <property type="match status" value="1"/>
</dbReference>
<accession>A0A1I3RR30</accession>
<keyword evidence="3 4" id="KW-0288">FMN</keyword>
<dbReference type="Proteomes" id="UP000198635">
    <property type="component" value="Unassembled WGS sequence"/>
</dbReference>
<comment type="pathway">
    <text evidence="3 4">Cofactor biosynthesis; coenzyme A biosynthesis; CoA from (R)-pantothenate: step 2/5.</text>
</comment>
<dbReference type="InterPro" id="IPR005252">
    <property type="entry name" value="CoaBC"/>
</dbReference>
<comment type="catalytic activity">
    <reaction evidence="3 4">
        <text>(R)-4'-phosphopantothenate + L-cysteine + CTP = N-[(R)-4-phosphopantothenoyl]-L-cysteine + CMP + diphosphate + H(+)</text>
        <dbReference type="Rhea" id="RHEA:19397"/>
        <dbReference type="ChEBI" id="CHEBI:10986"/>
        <dbReference type="ChEBI" id="CHEBI:15378"/>
        <dbReference type="ChEBI" id="CHEBI:33019"/>
        <dbReference type="ChEBI" id="CHEBI:35235"/>
        <dbReference type="ChEBI" id="CHEBI:37563"/>
        <dbReference type="ChEBI" id="CHEBI:59458"/>
        <dbReference type="ChEBI" id="CHEBI:60377"/>
        <dbReference type="EC" id="6.3.2.5"/>
    </reaction>
</comment>
<protein>
    <recommendedName>
        <fullName evidence="3">Coenzyme A biosynthesis bifunctional protein CoaBC</fullName>
    </recommendedName>
    <alternativeName>
        <fullName evidence="3">DNA/pantothenate metabolism flavoprotein</fullName>
    </alternativeName>
    <alternativeName>
        <fullName evidence="3">Phosphopantothenoylcysteine synthetase/decarboxylase</fullName>
        <shortName evidence="3">PPCS-PPCDC</shortName>
    </alternativeName>
    <domain>
        <recommendedName>
            <fullName evidence="3">Phosphopantothenoylcysteine decarboxylase</fullName>
            <shortName evidence="3">PPC decarboxylase</shortName>
            <shortName evidence="3">PPC-DC</shortName>
            <ecNumber evidence="3">4.1.1.36</ecNumber>
        </recommendedName>
        <alternativeName>
            <fullName evidence="3">CoaC</fullName>
        </alternativeName>
    </domain>
    <domain>
        <recommendedName>
            <fullName evidence="3">Phosphopantothenate--cysteine ligase</fullName>
            <ecNumber evidence="3">6.3.2.5</ecNumber>
        </recommendedName>
        <alternativeName>
            <fullName evidence="3">CoaB</fullName>
        </alternativeName>
        <alternativeName>
            <fullName evidence="3">Phosphopantothenoylcysteine synthetase</fullName>
            <shortName evidence="3">PPC synthetase</shortName>
            <shortName evidence="3">PPC-S</shortName>
        </alternativeName>
    </domain>
</protein>
<dbReference type="STRING" id="52560.SAMN04488082_103275"/>
<dbReference type="RefSeq" id="WP_092373113.1">
    <property type="nucleotide sequence ID" value="NZ_FORX01000003.1"/>
</dbReference>
<feature type="active site" description="Proton donor" evidence="3">
    <location>
        <position position="163"/>
    </location>
</feature>
<feature type="binding site" evidence="3">
    <location>
        <position position="293"/>
    </location>
    <ligand>
        <name>CTP</name>
        <dbReference type="ChEBI" id="CHEBI:37563"/>
    </ligand>
</feature>
<evidence type="ECO:0000259" key="6">
    <source>
        <dbReference type="Pfam" id="PF04127"/>
    </source>
</evidence>
<feature type="binding site" evidence="3">
    <location>
        <position position="328"/>
    </location>
    <ligand>
        <name>CTP</name>
        <dbReference type="ChEBI" id="CHEBI:37563"/>
    </ligand>
</feature>
<dbReference type="InterPro" id="IPR003382">
    <property type="entry name" value="Flavoprotein"/>
</dbReference>
<dbReference type="Pfam" id="PF04127">
    <property type="entry name" value="DFP"/>
    <property type="match status" value="1"/>
</dbReference>
<comment type="similarity">
    <text evidence="3 4">In the C-terminal section; belongs to the PPC synthetase family.</text>
</comment>
<dbReference type="Gene3D" id="3.40.50.10300">
    <property type="entry name" value="CoaB-like"/>
    <property type="match status" value="1"/>
</dbReference>
<comment type="similarity">
    <text evidence="3 4">In the N-terminal section; belongs to the HFCD (homo-oligomeric flavin containing Cys decarboxylase) superfamily.</text>
</comment>
<keyword evidence="1 3" id="KW-0210">Decarboxylase</keyword>
<dbReference type="EC" id="4.1.1.36" evidence="3"/>
<keyword evidence="3" id="KW-0460">Magnesium</keyword>
<keyword evidence="3" id="KW-0479">Metal-binding</keyword>